<evidence type="ECO:0000256" key="2">
    <source>
        <dbReference type="ARBA" id="ARBA00022723"/>
    </source>
</evidence>
<dbReference type="OrthoDB" id="292672at2157"/>
<gene>
    <name evidence="6" type="ORF">SAMN04487948_102259</name>
</gene>
<dbReference type="GO" id="GO:0046872">
    <property type="term" value="F:metal ion binding"/>
    <property type="evidence" value="ECO:0007669"/>
    <property type="project" value="UniProtKB-KW"/>
</dbReference>
<accession>A0A1H8PEG5</accession>
<sequence length="535" mass="59182">MTRHTDSATDGVDSVGRRSFLRGATALGVGLAALPGLSSSAAAATDRSSYQMMTGTKYETTVYVYDSGQSGPTTMVVGGIHGDERAGYLAADEIAEWTVDCGKLVVVPRSNVVAIANDSRYVDGTDLNREFPPLGGDCTHPLAEGIWNKVARHDPDWVFDLHSARGIYKSGDGSVGQALFPTWTSPSRSYGENAIADLNDEFGLTGDMAYLMGNTLDADRDMLMHRVAGMLDRPGYTCEVTEKAPLEDGVQWHLYTVEHVMRQYGQHRVSASSSLSTDPPFSAMNLTLDNPWQQYSLGDRSDDPIVIAKPLSIVGDDPCHPRLRRVGHTEFEARIEEWANENGKHYDEQTGAFAIDPGSYTLGDGMRMEVGTVRADTEKTVVRFDEQFDYQPIVLAQTQTYNDSTPVVTRIRGPWTDWFEVYLQMEESKTGQSHGEELVGWIAIERGTGVMNGTNFEANVERDVRSSWHHIDFDRSYDDPVFVAGIQTFNDREPCGLRYKNLTSSGVDVFVEEEDSADLDRTHGEEEVGYLVFEA</sequence>
<organism evidence="6 7">
    <name type="scientific">Halogranum amylolyticum</name>
    <dbReference type="NCBI Taxonomy" id="660520"/>
    <lineage>
        <taxon>Archaea</taxon>
        <taxon>Methanobacteriati</taxon>
        <taxon>Methanobacteriota</taxon>
        <taxon>Stenosarchaea group</taxon>
        <taxon>Halobacteria</taxon>
        <taxon>Halobacteriales</taxon>
        <taxon>Haloferacaceae</taxon>
    </lineage>
</organism>
<dbReference type="PANTHER" id="PTHR37326">
    <property type="entry name" value="BLL3975 PROTEIN"/>
    <property type="match status" value="1"/>
</dbReference>
<dbReference type="SUPFAM" id="SSF53187">
    <property type="entry name" value="Zn-dependent exopeptidases"/>
    <property type="match status" value="1"/>
</dbReference>
<dbReference type="InterPro" id="IPR006311">
    <property type="entry name" value="TAT_signal"/>
</dbReference>
<keyword evidence="2" id="KW-0479">Metal-binding</keyword>
<evidence type="ECO:0000259" key="5">
    <source>
        <dbReference type="Pfam" id="PF24827"/>
    </source>
</evidence>
<dbReference type="Gene3D" id="3.40.630.10">
    <property type="entry name" value="Zn peptidases"/>
    <property type="match status" value="1"/>
</dbReference>
<comment type="cofactor">
    <cofactor evidence="1">
        <name>Zn(2+)</name>
        <dbReference type="ChEBI" id="CHEBI:29105"/>
    </cofactor>
</comment>
<dbReference type="PROSITE" id="PS51318">
    <property type="entry name" value="TAT"/>
    <property type="match status" value="1"/>
</dbReference>
<keyword evidence="7" id="KW-1185">Reference proteome</keyword>
<dbReference type="Proteomes" id="UP000199126">
    <property type="component" value="Unassembled WGS sequence"/>
</dbReference>
<dbReference type="Pfam" id="PF24827">
    <property type="entry name" value="AstE_AspA_cat"/>
    <property type="match status" value="1"/>
</dbReference>
<dbReference type="PANTHER" id="PTHR37326:SF1">
    <property type="entry name" value="BLL3975 PROTEIN"/>
    <property type="match status" value="1"/>
</dbReference>
<keyword evidence="3" id="KW-0378">Hydrolase</keyword>
<feature type="domain" description="Succinylglutamate desuccinylase/Aspartoacylase catalytic" evidence="5">
    <location>
        <begin position="71"/>
        <end position="164"/>
    </location>
</feature>
<dbReference type="RefSeq" id="WP_089821436.1">
    <property type="nucleotide sequence ID" value="NZ_FODV01000002.1"/>
</dbReference>
<evidence type="ECO:0000256" key="4">
    <source>
        <dbReference type="ARBA" id="ARBA00022833"/>
    </source>
</evidence>
<dbReference type="EMBL" id="FODV01000002">
    <property type="protein sequence ID" value="SEO40389.1"/>
    <property type="molecule type" value="Genomic_DNA"/>
</dbReference>
<dbReference type="GO" id="GO:0016788">
    <property type="term" value="F:hydrolase activity, acting on ester bonds"/>
    <property type="evidence" value="ECO:0007669"/>
    <property type="project" value="InterPro"/>
</dbReference>
<name>A0A1H8PEG5_9EURY</name>
<evidence type="ECO:0000256" key="1">
    <source>
        <dbReference type="ARBA" id="ARBA00001947"/>
    </source>
</evidence>
<dbReference type="InterPro" id="IPR055438">
    <property type="entry name" value="AstE_AspA_cat"/>
</dbReference>
<evidence type="ECO:0000313" key="6">
    <source>
        <dbReference type="EMBL" id="SEO40389.1"/>
    </source>
</evidence>
<proteinExistence type="predicted"/>
<reference evidence="7" key="1">
    <citation type="submission" date="2016-10" db="EMBL/GenBank/DDBJ databases">
        <authorList>
            <person name="Varghese N."/>
            <person name="Submissions S."/>
        </authorList>
    </citation>
    <scope>NUCLEOTIDE SEQUENCE [LARGE SCALE GENOMIC DNA]</scope>
    <source>
        <strain evidence="7">CGMCC 1.10121</strain>
    </source>
</reference>
<evidence type="ECO:0000256" key="3">
    <source>
        <dbReference type="ARBA" id="ARBA00022801"/>
    </source>
</evidence>
<evidence type="ECO:0000313" key="7">
    <source>
        <dbReference type="Proteomes" id="UP000199126"/>
    </source>
</evidence>
<dbReference type="AlphaFoldDB" id="A0A1H8PEG5"/>
<dbReference type="InterPro" id="IPR053138">
    <property type="entry name" value="N-alpha-Ac-DABA_deacetylase"/>
</dbReference>
<protein>
    <submittedName>
        <fullName evidence="6">Succinylglutamate desuccinylase / Aspartoacylase family protein</fullName>
    </submittedName>
</protein>
<keyword evidence="4" id="KW-0862">Zinc</keyword>